<dbReference type="PANTHER" id="PTHR34069">
    <property type="entry name" value="3-OXOACYL-[ACYL-CARRIER-PROTEIN] SYNTHASE 3"/>
    <property type="match status" value="1"/>
</dbReference>
<evidence type="ECO:0000313" key="2">
    <source>
        <dbReference type="EMBL" id="CEG06850.1"/>
    </source>
</evidence>
<evidence type="ECO:0000313" key="3">
    <source>
        <dbReference type="Proteomes" id="UP000035762"/>
    </source>
</evidence>
<sequence length="201" mass="21897">MQEFLDVKRPMNVRSSRIAGLGHYVPERRIENSVLEQDLGLSNGWIARRTGIKARRWAAPDQALTDIAVEAASSALAHAQIETNDIGLVLLATSTPDHLLPPSAPLLAHRLGLTCGAIDLTGACSGFIYALLFADGFVKTTGQSVLIVAANILSRRINKADTTSAVSVSRTPGRRWRLRRRRVRMREFSVRASCPTAVSTI</sequence>
<dbReference type="PANTHER" id="PTHR34069:SF2">
    <property type="entry name" value="BETA-KETOACYL-[ACYL-CARRIER-PROTEIN] SYNTHASE III"/>
    <property type="match status" value="1"/>
</dbReference>
<comment type="caution">
    <text evidence="2">The sequence shown here is derived from an EMBL/GenBank/DDBJ whole genome shotgun (WGS) entry which is preliminary data.</text>
</comment>
<dbReference type="STRING" id="1035.BN961_00221"/>
<keyword evidence="3" id="KW-1185">Reference proteome</keyword>
<dbReference type="GO" id="GO:0006633">
    <property type="term" value="P:fatty acid biosynthetic process"/>
    <property type="evidence" value="ECO:0007669"/>
    <property type="project" value="InterPro"/>
</dbReference>
<dbReference type="InterPro" id="IPR016039">
    <property type="entry name" value="Thiolase-like"/>
</dbReference>
<accession>A0A090MGU3</accession>
<dbReference type="EMBL" id="CCAZ020000001">
    <property type="protein sequence ID" value="CEG06850.1"/>
    <property type="molecule type" value="Genomic_DNA"/>
</dbReference>
<dbReference type="AlphaFoldDB" id="A0A090MGU3"/>
<name>A0A090MGU3_AFIFE</name>
<reference evidence="2 3" key="1">
    <citation type="journal article" date="2014" name="Genome Announc.">
        <title>Genome Sequence of Afipia felis Strain 76713, Isolated in Hospital Water Using an Amoeba Co-Culture Procedure.</title>
        <authorList>
            <person name="Benamar S."/>
            <person name="La Scola B."/>
            <person name="Croce O."/>
        </authorList>
    </citation>
    <scope>NUCLEOTIDE SEQUENCE [LARGE SCALE GENOMIC DNA]</scope>
    <source>
        <strain evidence="2 3">76713</strain>
    </source>
</reference>
<dbReference type="Gene3D" id="3.40.47.10">
    <property type="match status" value="1"/>
</dbReference>
<dbReference type="Pfam" id="PF08545">
    <property type="entry name" value="ACP_syn_III"/>
    <property type="match status" value="1"/>
</dbReference>
<evidence type="ECO:0000259" key="1">
    <source>
        <dbReference type="Pfam" id="PF08545"/>
    </source>
</evidence>
<gene>
    <name evidence="2" type="primary">fabH_1</name>
    <name evidence="2" type="ORF">BN961_00221</name>
</gene>
<organism evidence="2 3">
    <name type="scientific">Afipia felis</name>
    <name type="common">Cat scratch disease bacillus</name>
    <dbReference type="NCBI Taxonomy" id="1035"/>
    <lineage>
        <taxon>Bacteria</taxon>
        <taxon>Pseudomonadati</taxon>
        <taxon>Pseudomonadota</taxon>
        <taxon>Alphaproteobacteria</taxon>
        <taxon>Hyphomicrobiales</taxon>
        <taxon>Nitrobacteraceae</taxon>
        <taxon>Afipia</taxon>
    </lineage>
</organism>
<dbReference type="Proteomes" id="UP000035762">
    <property type="component" value="Unassembled WGS sequence"/>
</dbReference>
<dbReference type="GO" id="GO:0004315">
    <property type="term" value="F:3-oxoacyl-[acyl-carrier-protein] synthase activity"/>
    <property type="evidence" value="ECO:0007669"/>
    <property type="project" value="InterPro"/>
</dbReference>
<proteinExistence type="predicted"/>
<protein>
    <submittedName>
        <fullName evidence="2">3-oxoacyl-[acyl-carrier-protein] synthase 3</fullName>
    </submittedName>
</protein>
<dbReference type="InterPro" id="IPR013751">
    <property type="entry name" value="ACP_syn_III_N"/>
</dbReference>
<feature type="domain" description="Beta-ketoacyl-[acyl-carrier-protein] synthase III N-terminal" evidence="1">
    <location>
        <begin position="118"/>
        <end position="166"/>
    </location>
</feature>
<dbReference type="SUPFAM" id="SSF53901">
    <property type="entry name" value="Thiolase-like"/>
    <property type="match status" value="1"/>
</dbReference>
<dbReference type="GO" id="GO:0044550">
    <property type="term" value="P:secondary metabolite biosynthetic process"/>
    <property type="evidence" value="ECO:0007669"/>
    <property type="project" value="TreeGrafter"/>
</dbReference>